<dbReference type="RefSeq" id="WP_180156809.1">
    <property type="nucleotide sequence ID" value="NZ_JACCEM010000008.1"/>
</dbReference>
<protein>
    <recommendedName>
        <fullName evidence="4">DUF2946 domain-containing protein</fullName>
    </recommendedName>
</protein>
<dbReference type="AlphaFoldDB" id="A0A853G2W7"/>
<dbReference type="Pfam" id="PF11162">
    <property type="entry name" value="DUF2946"/>
    <property type="match status" value="1"/>
</dbReference>
<dbReference type="EMBL" id="JACCEM010000008">
    <property type="protein sequence ID" value="NYT50649.1"/>
    <property type="molecule type" value="Genomic_DNA"/>
</dbReference>
<evidence type="ECO:0000313" key="2">
    <source>
        <dbReference type="EMBL" id="NYT50649.1"/>
    </source>
</evidence>
<sequence length="137" mass="14084">MNRYWYASMAGGRQIGLKALLLAFLLRALVPAGYMPVFLFAGHAAPALTVTLCVKGLSGSVIETLALDTQHGHAEPQDLDCAFGSAVGHAYTPPPAAAAFLLPDLVSEAPPPAPAGEAGSRRTPGPPLGSRAPPFVV</sequence>
<name>A0A853G2W7_9BURK</name>
<dbReference type="Proteomes" id="UP000559809">
    <property type="component" value="Unassembled WGS sequence"/>
</dbReference>
<dbReference type="InterPro" id="IPR021333">
    <property type="entry name" value="DUF2946"/>
</dbReference>
<proteinExistence type="predicted"/>
<reference evidence="2 3" key="1">
    <citation type="submission" date="2020-07" db="EMBL/GenBank/DDBJ databases">
        <title>Taxonomic revisions and descriptions of new bacterial species based on genomic comparisons in the high-G+C-content subgroup of the family Alcaligenaceae.</title>
        <authorList>
            <person name="Szabo A."/>
            <person name="Felfoldi T."/>
        </authorList>
    </citation>
    <scope>NUCLEOTIDE SEQUENCE [LARGE SCALE GENOMIC DNA]</scope>
    <source>
        <strain evidence="2 3">LMG 24012</strain>
    </source>
</reference>
<evidence type="ECO:0000256" key="1">
    <source>
        <dbReference type="SAM" id="MobiDB-lite"/>
    </source>
</evidence>
<keyword evidence="3" id="KW-1185">Reference proteome</keyword>
<organism evidence="2 3">
    <name type="scientific">Parapusillimonas granuli</name>
    <dbReference type="NCBI Taxonomy" id="380911"/>
    <lineage>
        <taxon>Bacteria</taxon>
        <taxon>Pseudomonadati</taxon>
        <taxon>Pseudomonadota</taxon>
        <taxon>Betaproteobacteria</taxon>
        <taxon>Burkholderiales</taxon>
        <taxon>Alcaligenaceae</taxon>
        <taxon>Parapusillimonas</taxon>
    </lineage>
</organism>
<evidence type="ECO:0008006" key="4">
    <source>
        <dbReference type="Google" id="ProtNLM"/>
    </source>
</evidence>
<gene>
    <name evidence="2" type="ORF">H0A72_15120</name>
</gene>
<comment type="caution">
    <text evidence="2">The sequence shown here is derived from an EMBL/GenBank/DDBJ whole genome shotgun (WGS) entry which is preliminary data.</text>
</comment>
<feature type="region of interest" description="Disordered" evidence="1">
    <location>
        <begin position="110"/>
        <end position="137"/>
    </location>
</feature>
<evidence type="ECO:0000313" key="3">
    <source>
        <dbReference type="Proteomes" id="UP000559809"/>
    </source>
</evidence>
<accession>A0A853G2W7</accession>